<dbReference type="Pfam" id="PF05227">
    <property type="entry name" value="CHASE3"/>
    <property type="match status" value="1"/>
</dbReference>
<keyword evidence="7" id="KW-1133">Transmembrane helix</keyword>
<protein>
    <recommendedName>
        <fullName evidence="3">histidine kinase</fullName>
        <ecNumber evidence="3">2.7.13.3</ecNumber>
    </recommendedName>
</protein>
<dbReference type="InterPro" id="IPR003594">
    <property type="entry name" value="HATPase_dom"/>
</dbReference>
<comment type="subcellular location">
    <subcellularLocation>
        <location evidence="2">Cell inner membrane</location>
        <topology evidence="2">Multi-pass membrane protein</topology>
    </subcellularLocation>
</comment>
<dbReference type="InterPro" id="IPR036097">
    <property type="entry name" value="HisK_dim/P_sf"/>
</dbReference>
<evidence type="ECO:0000256" key="2">
    <source>
        <dbReference type="ARBA" id="ARBA00004429"/>
    </source>
</evidence>
<dbReference type="Gene3D" id="1.10.287.130">
    <property type="match status" value="1"/>
</dbReference>
<dbReference type="SMART" id="SM00086">
    <property type="entry name" value="PAC"/>
    <property type="match status" value="2"/>
</dbReference>
<dbReference type="SMART" id="SM00091">
    <property type="entry name" value="PAS"/>
    <property type="match status" value="2"/>
</dbReference>
<dbReference type="SUPFAM" id="SSF47384">
    <property type="entry name" value="Homodimeric domain of signal transducing histidine kinase"/>
    <property type="match status" value="1"/>
</dbReference>
<dbReference type="NCBIfam" id="TIGR00229">
    <property type="entry name" value="sensory_box"/>
    <property type="match status" value="2"/>
</dbReference>
<evidence type="ECO:0000256" key="4">
    <source>
        <dbReference type="ARBA" id="ARBA00022553"/>
    </source>
</evidence>
<dbReference type="Pfam" id="PF02518">
    <property type="entry name" value="HATPase_c"/>
    <property type="match status" value="1"/>
</dbReference>
<dbReference type="Gene3D" id="3.30.450.20">
    <property type="entry name" value="PAS domain"/>
    <property type="match status" value="2"/>
</dbReference>
<feature type="domain" description="PAC" evidence="10">
    <location>
        <begin position="305"/>
        <end position="358"/>
    </location>
</feature>
<dbReference type="RefSeq" id="WP_136892845.1">
    <property type="nucleotide sequence ID" value="NZ_SWJE01000002.1"/>
</dbReference>
<dbReference type="CDD" id="cd16921">
    <property type="entry name" value="HATPase_FilI-like"/>
    <property type="match status" value="1"/>
</dbReference>
<dbReference type="InterPro" id="IPR003661">
    <property type="entry name" value="HisK_dim/P_dom"/>
</dbReference>
<feature type="transmembrane region" description="Helical" evidence="7">
    <location>
        <begin position="20"/>
        <end position="42"/>
    </location>
</feature>
<dbReference type="CDD" id="cd00130">
    <property type="entry name" value="PAS"/>
    <property type="match status" value="2"/>
</dbReference>
<feature type="domain" description="Histidine kinase" evidence="8">
    <location>
        <begin position="497"/>
        <end position="711"/>
    </location>
</feature>
<gene>
    <name evidence="11" type="ORF">FAZ69_05105</name>
</gene>
<dbReference type="Gene3D" id="3.30.565.10">
    <property type="entry name" value="Histidine kinase-like ATPase, C-terminal domain"/>
    <property type="match status" value="1"/>
</dbReference>
<accession>A0A4U1IDS8</accession>
<dbReference type="EMBL" id="SWJE01000002">
    <property type="protein sequence ID" value="TKC91814.1"/>
    <property type="molecule type" value="Genomic_DNA"/>
</dbReference>
<feature type="transmembrane region" description="Helical" evidence="7">
    <location>
        <begin position="189"/>
        <end position="210"/>
    </location>
</feature>
<evidence type="ECO:0000256" key="5">
    <source>
        <dbReference type="ARBA" id="ARBA00022679"/>
    </source>
</evidence>
<dbReference type="InterPro" id="IPR000014">
    <property type="entry name" value="PAS"/>
</dbReference>
<dbReference type="PROSITE" id="PS50112">
    <property type="entry name" value="PAS"/>
    <property type="match status" value="2"/>
</dbReference>
<comment type="caution">
    <text evidence="11">The sequence shown here is derived from an EMBL/GenBank/DDBJ whole genome shotgun (WGS) entry which is preliminary data.</text>
</comment>
<dbReference type="InterPro" id="IPR005467">
    <property type="entry name" value="His_kinase_dom"/>
</dbReference>
<sequence>MAIIVKRLGKNASRWIDLGLWAVAGLMLLTAGAGALGTVRLYNSEAEVSRSNEVIANLEQLLSLAKDLESGQRGFVITGRSSYLEPYTTALPRIGQQFERLAELLQGDAFQQQNLVGLRSLLTEKQAELAAVIAARQTAGFDAAQAIVLNDTGKVFMDRARSLAHDMELSARRKLELQREAAVKTRNQAIAIGLASGALTLFVCISFGFVTRRMLLSEASAAENLFEQKELLHVTLASIADGVVATDIDGRITFFNHIAQDLTGWTSEAATGQPIDEVLTFLQGPNRQRAANPALAALKEQRIVSLVNHTLLIGRDGVQTHVEASGAPCFDSTGKLVGAVQVFKDVTERERAEERFRLAVEAAPNAMIMVNGEGRIVLVNSQAEKMFGYARDELMGQSIETLVPERFRPRHPGYRDAFFRDPHSRPMGVGRDLYGLRRDGTEMPIEIGLNPIQTSEGPFVLSAIADITERKRAELNLRKRTEELARSNEDLEQFAYVASHDLQEPLRAVAGPLQLLQRRYQGQLDTRADEFIGHAVDGATRMQALIDDLLVYSRVGRPEDARQPTDCALVLDQALKNLSALIQEAGAQVSRDALPVVRAIPTQLLLLFQNLVGNAIKFRRRDCPVQIHVGVRSQEDAWLLWVKDNGIGIDPQYFERIFLIFQRLHTRREYPGTGIGLALCKRIVEQHGGRIWVESGRDEGTTFLFTLRREFED</sequence>
<dbReference type="PROSITE" id="PS50109">
    <property type="entry name" value="HIS_KIN"/>
    <property type="match status" value="1"/>
</dbReference>
<dbReference type="InterPro" id="IPR036890">
    <property type="entry name" value="HATPase_C_sf"/>
</dbReference>
<dbReference type="Pfam" id="PF00512">
    <property type="entry name" value="HisKA"/>
    <property type="match status" value="1"/>
</dbReference>
<evidence type="ECO:0000313" key="12">
    <source>
        <dbReference type="Proteomes" id="UP000305539"/>
    </source>
</evidence>
<dbReference type="Proteomes" id="UP000305539">
    <property type="component" value="Unassembled WGS sequence"/>
</dbReference>
<evidence type="ECO:0000256" key="3">
    <source>
        <dbReference type="ARBA" id="ARBA00012438"/>
    </source>
</evidence>
<feature type="domain" description="PAS" evidence="9">
    <location>
        <begin position="352"/>
        <end position="405"/>
    </location>
</feature>
<evidence type="ECO:0000256" key="7">
    <source>
        <dbReference type="SAM" id="Phobius"/>
    </source>
</evidence>
<dbReference type="PROSITE" id="PS50113">
    <property type="entry name" value="PAC"/>
    <property type="match status" value="2"/>
</dbReference>
<dbReference type="InterPro" id="IPR001610">
    <property type="entry name" value="PAC"/>
</dbReference>
<keyword evidence="4" id="KW-0597">Phosphoprotein</keyword>
<keyword evidence="7" id="KW-0472">Membrane</keyword>
<evidence type="ECO:0000259" key="10">
    <source>
        <dbReference type="PROSITE" id="PS50113"/>
    </source>
</evidence>
<dbReference type="InterPro" id="IPR007891">
    <property type="entry name" value="CHASE3"/>
</dbReference>
<dbReference type="PANTHER" id="PTHR43304">
    <property type="entry name" value="PHYTOCHROME-LIKE PROTEIN CPH1"/>
    <property type="match status" value="1"/>
</dbReference>
<feature type="domain" description="PAS" evidence="9">
    <location>
        <begin position="228"/>
        <end position="301"/>
    </location>
</feature>
<dbReference type="SMART" id="SM00387">
    <property type="entry name" value="HATPase_c"/>
    <property type="match status" value="1"/>
</dbReference>
<evidence type="ECO:0000259" key="9">
    <source>
        <dbReference type="PROSITE" id="PS50112"/>
    </source>
</evidence>
<reference evidence="11 12" key="1">
    <citation type="submission" date="2019-04" db="EMBL/GenBank/DDBJ databases">
        <title>Trinickia sp. 7GSK02, isolated from subtropical forest soil.</title>
        <authorList>
            <person name="Gao Z.-H."/>
            <person name="Qiu L.-H."/>
        </authorList>
    </citation>
    <scope>NUCLEOTIDE SEQUENCE [LARGE SCALE GENOMIC DNA]</scope>
    <source>
        <strain evidence="11 12">7GSK02</strain>
    </source>
</reference>
<evidence type="ECO:0000256" key="1">
    <source>
        <dbReference type="ARBA" id="ARBA00000085"/>
    </source>
</evidence>
<dbReference type="GO" id="GO:0000155">
    <property type="term" value="F:phosphorelay sensor kinase activity"/>
    <property type="evidence" value="ECO:0007669"/>
    <property type="project" value="InterPro"/>
</dbReference>
<evidence type="ECO:0000259" key="8">
    <source>
        <dbReference type="PROSITE" id="PS50109"/>
    </source>
</evidence>
<dbReference type="PANTHER" id="PTHR43304:SF1">
    <property type="entry name" value="PAC DOMAIN-CONTAINING PROTEIN"/>
    <property type="match status" value="1"/>
</dbReference>
<dbReference type="GO" id="GO:0005886">
    <property type="term" value="C:plasma membrane"/>
    <property type="evidence" value="ECO:0007669"/>
    <property type="project" value="UniProtKB-SubCell"/>
</dbReference>
<name>A0A4U1IDS8_9BURK</name>
<keyword evidence="6" id="KW-0418">Kinase</keyword>
<keyword evidence="12" id="KW-1185">Reference proteome</keyword>
<dbReference type="InterPro" id="IPR004358">
    <property type="entry name" value="Sig_transdc_His_kin-like_C"/>
</dbReference>
<dbReference type="EC" id="2.7.13.3" evidence="3"/>
<organism evidence="11 12">
    <name type="scientific">Trinickia terrae</name>
    <dbReference type="NCBI Taxonomy" id="2571161"/>
    <lineage>
        <taxon>Bacteria</taxon>
        <taxon>Pseudomonadati</taxon>
        <taxon>Pseudomonadota</taxon>
        <taxon>Betaproteobacteria</taxon>
        <taxon>Burkholderiales</taxon>
        <taxon>Burkholderiaceae</taxon>
        <taxon>Trinickia</taxon>
    </lineage>
</organism>
<dbReference type="PRINTS" id="PR00344">
    <property type="entry name" value="BCTRLSENSOR"/>
</dbReference>
<feature type="domain" description="PAC" evidence="10">
    <location>
        <begin position="429"/>
        <end position="479"/>
    </location>
</feature>
<keyword evidence="5" id="KW-0808">Transferase</keyword>
<dbReference type="AlphaFoldDB" id="A0A4U1IDS8"/>
<dbReference type="CDD" id="cd19410">
    <property type="entry name" value="HK9-like_sensor"/>
    <property type="match status" value="1"/>
</dbReference>
<keyword evidence="7" id="KW-0812">Transmembrane</keyword>
<evidence type="ECO:0000313" key="11">
    <source>
        <dbReference type="EMBL" id="TKC91814.1"/>
    </source>
</evidence>
<comment type="catalytic activity">
    <reaction evidence="1">
        <text>ATP + protein L-histidine = ADP + protein N-phospho-L-histidine.</text>
        <dbReference type="EC" id="2.7.13.3"/>
    </reaction>
</comment>
<dbReference type="SUPFAM" id="SSF55785">
    <property type="entry name" value="PYP-like sensor domain (PAS domain)"/>
    <property type="match status" value="2"/>
</dbReference>
<dbReference type="Pfam" id="PF13426">
    <property type="entry name" value="PAS_9"/>
    <property type="match status" value="1"/>
</dbReference>
<dbReference type="InterPro" id="IPR035965">
    <property type="entry name" value="PAS-like_dom_sf"/>
</dbReference>
<dbReference type="SMART" id="SM00388">
    <property type="entry name" value="HisKA"/>
    <property type="match status" value="1"/>
</dbReference>
<dbReference type="SUPFAM" id="SSF55874">
    <property type="entry name" value="ATPase domain of HSP90 chaperone/DNA topoisomerase II/histidine kinase"/>
    <property type="match status" value="1"/>
</dbReference>
<dbReference type="FunFam" id="3.30.565.10:FF:000006">
    <property type="entry name" value="Sensor histidine kinase WalK"/>
    <property type="match status" value="1"/>
</dbReference>
<dbReference type="CDD" id="cd00082">
    <property type="entry name" value="HisKA"/>
    <property type="match status" value="1"/>
</dbReference>
<dbReference type="Pfam" id="PF08448">
    <property type="entry name" value="PAS_4"/>
    <property type="match status" value="1"/>
</dbReference>
<dbReference type="InterPro" id="IPR000700">
    <property type="entry name" value="PAS-assoc_C"/>
</dbReference>
<dbReference type="InterPro" id="IPR052162">
    <property type="entry name" value="Sensor_kinase/Photoreceptor"/>
</dbReference>
<dbReference type="OrthoDB" id="9808408at2"/>
<dbReference type="InterPro" id="IPR013656">
    <property type="entry name" value="PAS_4"/>
</dbReference>
<proteinExistence type="predicted"/>
<evidence type="ECO:0000256" key="6">
    <source>
        <dbReference type="ARBA" id="ARBA00022777"/>
    </source>
</evidence>